<keyword evidence="1" id="KW-0812">Transmembrane</keyword>
<evidence type="ECO:0000313" key="3">
    <source>
        <dbReference type="EMBL" id="RCW43092.1"/>
    </source>
</evidence>
<feature type="domain" description="DUF6199" evidence="2">
    <location>
        <begin position="5"/>
        <end position="61"/>
    </location>
</feature>
<keyword evidence="1" id="KW-0472">Membrane</keyword>
<dbReference type="Proteomes" id="UP000252415">
    <property type="component" value="Unassembled WGS sequence"/>
</dbReference>
<dbReference type="OrthoDB" id="1956087at2"/>
<comment type="caution">
    <text evidence="3">The sequence shown here is derived from an EMBL/GenBank/DDBJ whole genome shotgun (WGS) entry which is preliminary data.</text>
</comment>
<protein>
    <recommendedName>
        <fullName evidence="2">DUF6199 domain-containing protein</fullName>
    </recommendedName>
</protein>
<keyword evidence="4" id="KW-1185">Reference proteome</keyword>
<dbReference type="EMBL" id="QPJD01000014">
    <property type="protein sequence ID" value="RCW43092.1"/>
    <property type="molecule type" value="Genomic_DNA"/>
</dbReference>
<evidence type="ECO:0000259" key="2">
    <source>
        <dbReference type="Pfam" id="PF19701"/>
    </source>
</evidence>
<accession>A0A368VQF5</accession>
<feature type="transmembrane region" description="Helical" evidence="1">
    <location>
        <begin position="47"/>
        <end position="65"/>
    </location>
</feature>
<reference evidence="3 4" key="1">
    <citation type="submission" date="2018-07" db="EMBL/GenBank/DDBJ databases">
        <title>Genomic Encyclopedia of Type Strains, Phase III (KMG-III): the genomes of soil and plant-associated and newly described type strains.</title>
        <authorList>
            <person name="Whitman W."/>
        </authorList>
    </citation>
    <scope>NUCLEOTIDE SEQUENCE [LARGE SCALE GENOMIC DNA]</scope>
    <source>
        <strain evidence="3 4">CECT 7506</strain>
    </source>
</reference>
<sequence>MILMSVILIIGGLLMIFKTSVFWKITERWTSKDGTEPSDLYIWNTRFGGIMCTLVGCANLFIYFIL</sequence>
<proteinExistence type="predicted"/>
<name>A0A368VQF5_9BACL</name>
<evidence type="ECO:0000313" key="4">
    <source>
        <dbReference type="Proteomes" id="UP000252415"/>
    </source>
</evidence>
<dbReference type="AlphaFoldDB" id="A0A368VQF5"/>
<gene>
    <name evidence="3" type="ORF">DFP97_114157</name>
</gene>
<dbReference type="Pfam" id="PF19701">
    <property type="entry name" value="DUF6199"/>
    <property type="match status" value="1"/>
</dbReference>
<keyword evidence="1" id="KW-1133">Transmembrane helix</keyword>
<feature type="transmembrane region" description="Helical" evidence="1">
    <location>
        <begin position="6"/>
        <end position="26"/>
    </location>
</feature>
<evidence type="ECO:0000256" key="1">
    <source>
        <dbReference type="SAM" id="Phobius"/>
    </source>
</evidence>
<dbReference type="InterPro" id="IPR045679">
    <property type="entry name" value="DUF6199"/>
</dbReference>
<organism evidence="3 4">
    <name type="scientific">Paenibacillus prosopidis</name>
    <dbReference type="NCBI Taxonomy" id="630520"/>
    <lineage>
        <taxon>Bacteria</taxon>
        <taxon>Bacillati</taxon>
        <taxon>Bacillota</taxon>
        <taxon>Bacilli</taxon>
        <taxon>Bacillales</taxon>
        <taxon>Paenibacillaceae</taxon>
        <taxon>Paenibacillus</taxon>
    </lineage>
</organism>